<accession>A0ABV1CL23</accession>
<comment type="caution">
    <text evidence="1">The sequence shown here is derived from an EMBL/GenBank/DDBJ whole genome shotgun (WGS) entry which is preliminary data.</text>
</comment>
<keyword evidence="2" id="KW-1185">Reference proteome</keyword>
<reference evidence="1 2" key="1">
    <citation type="submission" date="2024-04" db="EMBL/GenBank/DDBJ databases">
        <title>Human intestinal bacterial collection.</title>
        <authorList>
            <person name="Pauvert C."/>
            <person name="Hitch T.C.A."/>
            <person name="Clavel T."/>
        </authorList>
    </citation>
    <scope>NUCLEOTIDE SEQUENCE [LARGE SCALE GENOMIC DNA]</scope>
    <source>
        <strain evidence="1 2">CLA-AA-H161</strain>
    </source>
</reference>
<protein>
    <submittedName>
        <fullName evidence="1">Uncharacterized protein</fullName>
    </submittedName>
</protein>
<proteinExistence type="predicted"/>
<gene>
    <name evidence="1" type="ORF">AAAX94_07965</name>
</gene>
<evidence type="ECO:0000313" key="1">
    <source>
        <dbReference type="EMBL" id="MEQ2412958.1"/>
    </source>
</evidence>
<dbReference type="EMBL" id="JBBNFW010000155">
    <property type="protein sequence ID" value="MEQ2412958.1"/>
    <property type="molecule type" value="Genomic_DNA"/>
</dbReference>
<dbReference type="RefSeq" id="WP_195587498.1">
    <property type="nucleotide sequence ID" value="NZ_JBBNFW010000155.1"/>
</dbReference>
<evidence type="ECO:0000313" key="2">
    <source>
        <dbReference type="Proteomes" id="UP001470752"/>
    </source>
</evidence>
<organism evidence="1 2">
    <name type="scientific">Blautia acetigignens</name>
    <dbReference type="NCBI Taxonomy" id="2981783"/>
    <lineage>
        <taxon>Bacteria</taxon>
        <taxon>Bacillati</taxon>
        <taxon>Bacillota</taxon>
        <taxon>Clostridia</taxon>
        <taxon>Lachnospirales</taxon>
        <taxon>Lachnospiraceae</taxon>
        <taxon>Blautia</taxon>
    </lineage>
</organism>
<dbReference type="Proteomes" id="UP001470752">
    <property type="component" value="Unassembled WGS sequence"/>
</dbReference>
<name>A0ABV1CL23_9FIRM</name>
<sequence>MGEEQALAAVQDGYPDRVNIPLTDEEAHVTFYVIKRETDRCKNSSEK</sequence>